<keyword evidence="4" id="KW-1185">Reference proteome</keyword>
<name>A0A9N9WFV7_9NEOP</name>
<reference evidence="3" key="1">
    <citation type="submission" date="2021-12" db="EMBL/GenBank/DDBJ databases">
        <authorList>
            <person name="King R."/>
        </authorList>
    </citation>
    <scope>NUCLEOTIDE SEQUENCE</scope>
</reference>
<evidence type="ECO:0000256" key="1">
    <source>
        <dbReference type="ARBA" id="ARBA00006209"/>
    </source>
</evidence>
<dbReference type="OrthoDB" id="10264149at2759"/>
<accession>A0A9N9WFV7</accession>
<gene>
    <name evidence="3" type="ORF">DIATSA_LOCUS8929</name>
</gene>
<dbReference type="AlphaFoldDB" id="A0A9N9WFV7"/>
<reference evidence="3" key="2">
    <citation type="submission" date="2022-10" db="EMBL/GenBank/DDBJ databases">
        <authorList>
            <consortium name="ENA_rothamsted_submissions"/>
            <consortium name="culmorum"/>
            <person name="King R."/>
        </authorList>
    </citation>
    <scope>NUCLEOTIDE SEQUENCE</scope>
</reference>
<protein>
    <recommendedName>
        <fullName evidence="2">PI4-kinase N-terminal domain-containing protein</fullName>
    </recommendedName>
</protein>
<sequence>MGFTAAESGLWPQEWYAGVKEIAVKSPFLVSQTSLRSEMRELQYTSAVRNDSVSINELQELKTQILNLLEHPADVTVIVNKLTFAPCMYLLSVYWLETLRVSNSPEPSLQPIIEYLSDTALQKDKSGMWLCVACVGDKVFQKFLDVMSQKVKDESRERELESHAQFLLVNFNHIHKQIRRVADKWLAGLVDRFPHLLWNCRVLWSMLDILQVLSFSLELDANQETPLLKVPGTDFTLQLQDTLEGRESIVKDFADRCHGIVQEAMKWAPQSTRSHLQEYLNQVPNSTLWHHCGLALATGALLGAAGLNRMSAPLPQSALNKRPSCVTQDSAALLAVVSQRSRYAGEV</sequence>
<proteinExistence type="inferred from homology"/>
<dbReference type="Proteomes" id="UP001153714">
    <property type="component" value="Chromosome 3"/>
</dbReference>
<evidence type="ECO:0000313" key="4">
    <source>
        <dbReference type="Proteomes" id="UP001153714"/>
    </source>
</evidence>
<dbReference type="Pfam" id="PF19274">
    <property type="entry name" value="PI4K_N"/>
    <property type="match status" value="1"/>
</dbReference>
<dbReference type="EMBL" id="OU893334">
    <property type="protein sequence ID" value="CAG9791306.1"/>
    <property type="molecule type" value="Genomic_DNA"/>
</dbReference>
<evidence type="ECO:0000259" key="2">
    <source>
        <dbReference type="Pfam" id="PF19274"/>
    </source>
</evidence>
<organism evidence="3 4">
    <name type="scientific">Diatraea saccharalis</name>
    <name type="common">sugarcane borer</name>
    <dbReference type="NCBI Taxonomy" id="40085"/>
    <lineage>
        <taxon>Eukaryota</taxon>
        <taxon>Metazoa</taxon>
        <taxon>Ecdysozoa</taxon>
        <taxon>Arthropoda</taxon>
        <taxon>Hexapoda</taxon>
        <taxon>Insecta</taxon>
        <taxon>Pterygota</taxon>
        <taxon>Neoptera</taxon>
        <taxon>Endopterygota</taxon>
        <taxon>Lepidoptera</taxon>
        <taxon>Glossata</taxon>
        <taxon>Ditrysia</taxon>
        <taxon>Pyraloidea</taxon>
        <taxon>Crambidae</taxon>
        <taxon>Crambinae</taxon>
        <taxon>Diatraea</taxon>
    </lineage>
</organism>
<dbReference type="InterPro" id="IPR045495">
    <property type="entry name" value="PI4K_N"/>
</dbReference>
<comment type="similarity">
    <text evidence="1">Belongs to the PI3/PI4-kinase family. Type III PI4K subfamily.</text>
</comment>
<evidence type="ECO:0000313" key="3">
    <source>
        <dbReference type="EMBL" id="CAG9791306.1"/>
    </source>
</evidence>
<feature type="domain" description="PI4-kinase N-terminal" evidence="2">
    <location>
        <begin position="8"/>
        <end position="338"/>
    </location>
</feature>